<dbReference type="Pfam" id="PF00441">
    <property type="entry name" value="Acyl-CoA_dh_1"/>
    <property type="match status" value="1"/>
</dbReference>
<protein>
    <submittedName>
        <fullName evidence="10">Acyl-CoA/acyl-ACP dehydrogenase</fullName>
    </submittedName>
</protein>
<dbReference type="InterPro" id="IPR050741">
    <property type="entry name" value="Acyl-CoA_dehydrogenase"/>
</dbReference>
<dbReference type="Gene3D" id="1.10.540.10">
    <property type="entry name" value="Acyl-CoA dehydrogenase/oxidase, N-terminal domain"/>
    <property type="match status" value="1"/>
</dbReference>
<gene>
    <name evidence="10" type="ORF">H9635_18800</name>
</gene>
<comment type="caution">
    <text evidence="10">The sequence shown here is derived from an EMBL/GenBank/DDBJ whole genome shotgun (WGS) entry which is preliminary data.</text>
</comment>
<name>A0ABR8Y3K2_9BACL</name>
<evidence type="ECO:0000259" key="8">
    <source>
        <dbReference type="Pfam" id="PF02770"/>
    </source>
</evidence>
<accession>A0ABR8Y3K2</accession>
<dbReference type="Gene3D" id="1.20.140.10">
    <property type="entry name" value="Butyryl-CoA Dehydrogenase, subunit A, domain 3"/>
    <property type="match status" value="1"/>
</dbReference>
<sequence>MMQTENLVFLEELREAVRAVCKRFDGAYWRKLDEIDGYPTEFVEAITQAGFLGAIIPEQYGGSGLGILEASVILEEINRSGGNAGACHAQMYTMGTILRHGSPAQKEKYLPKIADGTLRLQAFGVTEPNTGTDTTNLKTFAKRDGDHYIVNGQKVFISRAEHSDLMILLVRTTPKDQCVKKSDGLSVLIVDLNEAVGNGLEIRPIKTMMNHATTELFIDNLKVPVENLIGEEGKGFRYILDGMNAERILIAAECIGDGRWFIERATNYAKERVVFDRPIGQNQGIQFPIAQAHIHIEAADLMRIKAAELYDQQQVCGAEANMAKLLAADASWEAANVAIQTYGGFGFAAEYDIERKFKETRLYQVAPISTNLILSYVGEHILKLPKSY</sequence>
<dbReference type="Gene3D" id="2.40.110.10">
    <property type="entry name" value="Butyryl-CoA Dehydrogenase, subunit A, domain 2"/>
    <property type="match status" value="1"/>
</dbReference>
<feature type="domain" description="Acyl-CoA dehydrogenase/oxidase C-terminal" evidence="7">
    <location>
        <begin position="233"/>
        <end position="366"/>
    </location>
</feature>
<dbReference type="Pfam" id="PF02771">
    <property type="entry name" value="Acyl-CoA_dh_N"/>
    <property type="match status" value="1"/>
</dbReference>
<dbReference type="SUPFAM" id="SSF56645">
    <property type="entry name" value="Acyl-CoA dehydrogenase NM domain-like"/>
    <property type="match status" value="1"/>
</dbReference>
<proteinExistence type="inferred from homology"/>
<dbReference type="PANTHER" id="PTHR48083">
    <property type="entry name" value="MEDIUM-CHAIN SPECIFIC ACYL-COA DEHYDROGENASE, MITOCHONDRIAL-RELATED"/>
    <property type="match status" value="1"/>
</dbReference>
<keyword evidence="3 6" id="KW-0285">Flavoprotein</keyword>
<reference evidence="10 11" key="1">
    <citation type="submission" date="2020-08" db="EMBL/GenBank/DDBJ databases">
        <title>A Genomic Blueprint of the Chicken Gut Microbiome.</title>
        <authorList>
            <person name="Gilroy R."/>
            <person name="Ravi A."/>
            <person name="Getino M."/>
            <person name="Pursley I."/>
            <person name="Horton D.L."/>
            <person name="Alikhan N.-F."/>
            <person name="Baker D."/>
            <person name="Gharbi K."/>
            <person name="Hall N."/>
            <person name="Watson M."/>
            <person name="Adriaenssens E.M."/>
            <person name="Foster-Nyarko E."/>
            <person name="Jarju S."/>
            <person name="Secka A."/>
            <person name="Antonio M."/>
            <person name="Oren A."/>
            <person name="Chaudhuri R."/>
            <person name="La Ragione R.M."/>
            <person name="Hildebrand F."/>
            <person name="Pallen M.J."/>
        </authorList>
    </citation>
    <scope>NUCLEOTIDE SEQUENCE [LARGE SCALE GENOMIC DNA]</scope>
    <source>
        <strain evidence="10 11">A46</strain>
    </source>
</reference>
<dbReference type="PROSITE" id="PS00073">
    <property type="entry name" value="ACYL_COA_DH_2"/>
    <property type="match status" value="1"/>
</dbReference>
<dbReference type="InterPro" id="IPR036250">
    <property type="entry name" value="AcylCo_DH-like_C"/>
</dbReference>
<feature type="domain" description="Acyl-CoA oxidase/dehydrogenase middle" evidence="8">
    <location>
        <begin position="122"/>
        <end position="220"/>
    </location>
</feature>
<dbReference type="InterPro" id="IPR046373">
    <property type="entry name" value="Acyl-CoA_Oxase/DH_mid-dom_sf"/>
</dbReference>
<dbReference type="InterPro" id="IPR009100">
    <property type="entry name" value="AcylCoA_DH/oxidase_NM_dom_sf"/>
</dbReference>
<dbReference type="InterPro" id="IPR037069">
    <property type="entry name" value="AcylCoA_DH/ox_N_sf"/>
</dbReference>
<feature type="domain" description="Acyl-CoA dehydrogenase/oxidase N-terminal" evidence="9">
    <location>
        <begin position="11"/>
        <end position="116"/>
    </location>
</feature>
<keyword evidence="11" id="KW-1185">Reference proteome</keyword>
<dbReference type="InterPro" id="IPR009075">
    <property type="entry name" value="AcylCo_DH/oxidase_C"/>
</dbReference>
<dbReference type="EMBL" id="JACSPZ010000016">
    <property type="protein sequence ID" value="MBD8038797.1"/>
    <property type="molecule type" value="Genomic_DNA"/>
</dbReference>
<dbReference type="InterPro" id="IPR006091">
    <property type="entry name" value="Acyl-CoA_Oxase/DH_mid-dom"/>
</dbReference>
<evidence type="ECO:0000256" key="6">
    <source>
        <dbReference type="RuleBase" id="RU362125"/>
    </source>
</evidence>
<organism evidence="10 11">
    <name type="scientific">Solibacillus faecavium</name>
    <dbReference type="NCBI Taxonomy" id="2762221"/>
    <lineage>
        <taxon>Bacteria</taxon>
        <taxon>Bacillati</taxon>
        <taxon>Bacillota</taxon>
        <taxon>Bacilli</taxon>
        <taxon>Bacillales</taxon>
        <taxon>Caryophanaceae</taxon>
        <taxon>Solibacillus</taxon>
    </lineage>
</organism>
<dbReference type="Pfam" id="PF02770">
    <property type="entry name" value="Acyl-CoA_dh_M"/>
    <property type="match status" value="1"/>
</dbReference>
<dbReference type="PANTHER" id="PTHR48083:SF1">
    <property type="entry name" value="DEHYDROGENASE, PUTATIVE (AFU_ORTHOLOGUE AFUA_7G06510)-RELATED"/>
    <property type="match status" value="1"/>
</dbReference>
<dbReference type="RefSeq" id="WP_191701858.1">
    <property type="nucleotide sequence ID" value="NZ_JACSPZ010000016.1"/>
</dbReference>
<evidence type="ECO:0000256" key="5">
    <source>
        <dbReference type="ARBA" id="ARBA00023002"/>
    </source>
</evidence>
<evidence type="ECO:0000256" key="1">
    <source>
        <dbReference type="ARBA" id="ARBA00001974"/>
    </source>
</evidence>
<keyword evidence="5 6" id="KW-0560">Oxidoreductase</keyword>
<dbReference type="InterPro" id="IPR013786">
    <property type="entry name" value="AcylCoA_DH/ox_N"/>
</dbReference>
<evidence type="ECO:0000256" key="4">
    <source>
        <dbReference type="ARBA" id="ARBA00022827"/>
    </source>
</evidence>
<comment type="cofactor">
    <cofactor evidence="1 6">
        <name>FAD</name>
        <dbReference type="ChEBI" id="CHEBI:57692"/>
    </cofactor>
</comment>
<evidence type="ECO:0000256" key="3">
    <source>
        <dbReference type="ARBA" id="ARBA00022630"/>
    </source>
</evidence>
<comment type="similarity">
    <text evidence="2 6">Belongs to the acyl-CoA dehydrogenase family.</text>
</comment>
<evidence type="ECO:0000259" key="7">
    <source>
        <dbReference type="Pfam" id="PF00441"/>
    </source>
</evidence>
<dbReference type="SUPFAM" id="SSF47203">
    <property type="entry name" value="Acyl-CoA dehydrogenase C-terminal domain-like"/>
    <property type="match status" value="1"/>
</dbReference>
<dbReference type="InterPro" id="IPR006089">
    <property type="entry name" value="Acyl-CoA_DH_CS"/>
</dbReference>
<evidence type="ECO:0000259" key="9">
    <source>
        <dbReference type="Pfam" id="PF02771"/>
    </source>
</evidence>
<keyword evidence="4 6" id="KW-0274">FAD</keyword>
<evidence type="ECO:0000313" key="10">
    <source>
        <dbReference type="EMBL" id="MBD8038797.1"/>
    </source>
</evidence>
<evidence type="ECO:0000256" key="2">
    <source>
        <dbReference type="ARBA" id="ARBA00009347"/>
    </source>
</evidence>
<dbReference type="Proteomes" id="UP000619101">
    <property type="component" value="Unassembled WGS sequence"/>
</dbReference>
<evidence type="ECO:0000313" key="11">
    <source>
        <dbReference type="Proteomes" id="UP000619101"/>
    </source>
</evidence>